<name>A0ABR4BEN7_9LECA</name>
<gene>
    <name evidence="2" type="ORF">ABVK25_003828</name>
</gene>
<accession>A0ABR4BEN7</accession>
<organism evidence="2 3">
    <name type="scientific">Lepraria finkii</name>
    <dbReference type="NCBI Taxonomy" id="1340010"/>
    <lineage>
        <taxon>Eukaryota</taxon>
        <taxon>Fungi</taxon>
        <taxon>Dikarya</taxon>
        <taxon>Ascomycota</taxon>
        <taxon>Pezizomycotina</taxon>
        <taxon>Lecanoromycetes</taxon>
        <taxon>OSLEUM clade</taxon>
        <taxon>Lecanoromycetidae</taxon>
        <taxon>Lecanorales</taxon>
        <taxon>Lecanorineae</taxon>
        <taxon>Stereocaulaceae</taxon>
        <taxon>Lepraria</taxon>
    </lineage>
</organism>
<comment type="caution">
    <text evidence="2">The sequence shown here is derived from an EMBL/GenBank/DDBJ whole genome shotgun (WGS) entry which is preliminary data.</text>
</comment>
<dbReference type="EMBL" id="JBHFEH010000009">
    <property type="protein sequence ID" value="KAL2056185.1"/>
    <property type="molecule type" value="Genomic_DNA"/>
</dbReference>
<sequence>MGLAVQLPISLALCCYSVQLIAFTLAINLSNATNDDDPQILCKTTDIWTRPSWPTNIWQHCSELLGNLEDIQPEVYADNPPLHEFLAMGVTSTDHDLVPIRTPWKMTNS</sequence>
<keyword evidence="3" id="KW-1185">Reference proteome</keyword>
<evidence type="ECO:0000256" key="1">
    <source>
        <dbReference type="SAM" id="SignalP"/>
    </source>
</evidence>
<proteinExistence type="predicted"/>
<evidence type="ECO:0000313" key="2">
    <source>
        <dbReference type="EMBL" id="KAL2056185.1"/>
    </source>
</evidence>
<reference evidence="2 3" key="1">
    <citation type="submission" date="2024-09" db="EMBL/GenBank/DDBJ databases">
        <title>Rethinking Asexuality: The Enigmatic Case of Functional Sexual Genes in Lepraria (Stereocaulaceae).</title>
        <authorList>
            <person name="Doellman M."/>
            <person name="Sun Y."/>
            <person name="Barcenas-Pena A."/>
            <person name="Lumbsch H.T."/>
            <person name="Grewe F."/>
        </authorList>
    </citation>
    <scope>NUCLEOTIDE SEQUENCE [LARGE SCALE GENOMIC DNA]</scope>
    <source>
        <strain evidence="2 3">Grewe 0041</strain>
    </source>
</reference>
<feature type="chain" id="PRO_5047090406" evidence="1">
    <location>
        <begin position="27"/>
        <end position="109"/>
    </location>
</feature>
<protein>
    <submittedName>
        <fullName evidence="2">Uncharacterized protein</fullName>
    </submittedName>
</protein>
<keyword evidence="1" id="KW-0732">Signal</keyword>
<evidence type="ECO:0000313" key="3">
    <source>
        <dbReference type="Proteomes" id="UP001590951"/>
    </source>
</evidence>
<dbReference type="Proteomes" id="UP001590951">
    <property type="component" value="Unassembled WGS sequence"/>
</dbReference>
<feature type="signal peptide" evidence="1">
    <location>
        <begin position="1"/>
        <end position="26"/>
    </location>
</feature>